<dbReference type="Proteomes" id="UP001500167">
    <property type="component" value="Unassembled WGS sequence"/>
</dbReference>
<evidence type="ECO:0000313" key="2">
    <source>
        <dbReference type="Proteomes" id="UP001500167"/>
    </source>
</evidence>
<keyword evidence="2" id="KW-1185">Reference proteome</keyword>
<protein>
    <submittedName>
        <fullName evidence="1">Uncharacterized protein</fullName>
    </submittedName>
</protein>
<comment type="caution">
    <text evidence="1">The sequence shown here is derived from an EMBL/GenBank/DDBJ whole genome shotgun (WGS) entry which is preliminary data.</text>
</comment>
<proteinExistence type="predicted"/>
<reference evidence="2" key="1">
    <citation type="journal article" date="2019" name="Int. J. Syst. Evol. Microbiol.">
        <title>The Global Catalogue of Microorganisms (GCM) 10K type strain sequencing project: providing services to taxonomists for standard genome sequencing and annotation.</title>
        <authorList>
            <consortium name="The Broad Institute Genomics Platform"/>
            <consortium name="The Broad Institute Genome Sequencing Center for Infectious Disease"/>
            <person name="Wu L."/>
            <person name="Ma J."/>
        </authorList>
    </citation>
    <scope>NUCLEOTIDE SEQUENCE [LARGE SCALE GENOMIC DNA]</scope>
    <source>
        <strain evidence="2">JCM 16722</strain>
    </source>
</reference>
<dbReference type="EMBL" id="BAAAZK010000006">
    <property type="protein sequence ID" value="GAA4175934.1"/>
    <property type="molecule type" value="Genomic_DNA"/>
</dbReference>
<organism evidence="1 2">
    <name type="scientific">Sphingobacterium ginsenosidimutans</name>
    <dbReference type="NCBI Taxonomy" id="687845"/>
    <lineage>
        <taxon>Bacteria</taxon>
        <taxon>Pseudomonadati</taxon>
        <taxon>Bacteroidota</taxon>
        <taxon>Sphingobacteriia</taxon>
        <taxon>Sphingobacteriales</taxon>
        <taxon>Sphingobacteriaceae</taxon>
        <taxon>Sphingobacterium</taxon>
    </lineage>
</organism>
<evidence type="ECO:0000313" key="1">
    <source>
        <dbReference type="EMBL" id="GAA4175934.1"/>
    </source>
</evidence>
<gene>
    <name evidence="1" type="ORF">GCM10022218_22590</name>
</gene>
<name>A0ABP8A279_9SPHI</name>
<sequence length="209" mass="23186">MPVWYFQAGKPIIEQNVHLNNDKYLYVMVAILNFVKGRSQFMLAIGILLLVACSKNDGKPTGINEESFLICKINGKERKFNFAVNANSQPADWNKIHFVVIAGWETNDIDKSPSFDISLVLPDGAKETTYSVNGNTSLELDGQYCVQRWDAGAHVDTDCHMGGRSDGTYFTLTITSLSRWGVKGKFSGLLRNGSSFLKVTDGEFAAPYN</sequence>
<accession>A0ABP8A279</accession>